<dbReference type="InterPro" id="IPR036388">
    <property type="entry name" value="WH-like_DNA-bd_sf"/>
</dbReference>
<dbReference type="GO" id="GO:0006355">
    <property type="term" value="P:regulation of DNA-templated transcription"/>
    <property type="evidence" value="ECO:0007669"/>
    <property type="project" value="InterPro"/>
</dbReference>
<keyword evidence="6" id="KW-1185">Reference proteome</keyword>
<evidence type="ECO:0000313" key="6">
    <source>
        <dbReference type="Proteomes" id="UP000543556"/>
    </source>
</evidence>
<reference evidence="5 6" key="1">
    <citation type="submission" date="2020-02" db="EMBL/GenBank/DDBJ databases">
        <title>Genome sequence of strain AETb3-4.</title>
        <authorList>
            <person name="Gao J."/>
            <person name="Zhang X."/>
        </authorList>
    </citation>
    <scope>NUCLEOTIDE SEQUENCE [LARGE SCALE GENOMIC DNA]</scope>
    <source>
        <strain evidence="5 6">AETb3-4</strain>
    </source>
</reference>
<dbReference type="AlphaFoldDB" id="A0A7Y7IER2"/>
<dbReference type="EMBL" id="JAAMFM010000003">
    <property type="protein sequence ID" value="NVM93958.1"/>
    <property type="molecule type" value="Genomic_DNA"/>
</dbReference>
<evidence type="ECO:0000313" key="5">
    <source>
        <dbReference type="EMBL" id="NVM93958.1"/>
    </source>
</evidence>
<dbReference type="InterPro" id="IPR029016">
    <property type="entry name" value="GAF-like_dom_sf"/>
</dbReference>
<dbReference type="InterPro" id="IPR016032">
    <property type="entry name" value="Sig_transdc_resp-reg_C-effctor"/>
</dbReference>
<dbReference type="GO" id="GO:0000160">
    <property type="term" value="P:phosphorelay signal transduction system"/>
    <property type="evidence" value="ECO:0007669"/>
    <property type="project" value="InterPro"/>
</dbReference>
<sequence length="465" mass="48647">MSQQLSTPSTTAASSLRFSDPVNYSRLLRNAHEDVISGGHRSEIAEGIQESWHRSLALGISPDQHSPRHVRESADVVGVRAEHPLADAVPALAELLGDDSPDGRRLVIVTDALGEVLWRIGSRDALTLAERLEFVEGADWSESGIGTNAISEVLRTGSPGQLFSAEHLVRTHHEWACTAAPIRNPLTGELLGVLDVSGPLTTLTPDSLRMVRCAVRVAEEILGRASGAGARSGAAGPVCSDAAAMRGALGAHDARAAQGAGSGVVPPEAGGGIAAIELLGEQPSVVWADGRRVALTLRRAEILALLCSRHQGWSADELAYELYGEAGTAASVRIEVHRLRSVLGPVIASNPYRLAGNVREVVDAGRVLAALRGGDVRAAMALYGAPLVSRSSAVAVELLREELDAAVRTALHADASVPALTRWLATDMGAGDAAAVEALERLVGAGDPRAAVFSARARRLENALL</sequence>
<name>A0A7Y7IER2_9MICC</name>
<evidence type="ECO:0000256" key="2">
    <source>
        <dbReference type="ARBA" id="ARBA00023125"/>
    </source>
</evidence>
<dbReference type="GO" id="GO:0003677">
    <property type="term" value="F:DNA binding"/>
    <property type="evidence" value="ECO:0007669"/>
    <property type="project" value="UniProtKB-KW"/>
</dbReference>
<dbReference type="Proteomes" id="UP000543556">
    <property type="component" value="Unassembled WGS sequence"/>
</dbReference>
<dbReference type="RefSeq" id="WP_176633693.1">
    <property type="nucleotide sequence ID" value="NZ_JAAMFM010000003.1"/>
</dbReference>
<comment type="caution">
    <text evidence="5">The sequence shown here is derived from an EMBL/GenBank/DDBJ whole genome shotgun (WGS) entry which is preliminary data.</text>
</comment>
<feature type="domain" description="OmpR/PhoB-type" evidence="4">
    <location>
        <begin position="290"/>
        <end position="354"/>
    </location>
</feature>
<gene>
    <name evidence="5" type="ORF">G6034_03345</name>
</gene>
<evidence type="ECO:0000256" key="3">
    <source>
        <dbReference type="ARBA" id="ARBA00023163"/>
    </source>
</evidence>
<keyword evidence="1" id="KW-0805">Transcription regulation</keyword>
<dbReference type="Gene3D" id="3.30.450.40">
    <property type="match status" value="1"/>
</dbReference>
<evidence type="ECO:0000259" key="4">
    <source>
        <dbReference type="SMART" id="SM00862"/>
    </source>
</evidence>
<dbReference type="Pfam" id="PF01590">
    <property type="entry name" value="GAF"/>
    <property type="match status" value="1"/>
</dbReference>
<dbReference type="SMART" id="SM00862">
    <property type="entry name" value="Trans_reg_C"/>
    <property type="match status" value="1"/>
</dbReference>
<dbReference type="InterPro" id="IPR001867">
    <property type="entry name" value="OmpR/PhoB-type_DNA-bd"/>
</dbReference>
<keyword evidence="3" id="KW-0804">Transcription</keyword>
<keyword evidence="2" id="KW-0238">DNA-binding</keyword>
<evidence type="ECO:0000256" key="1">
    <source>
        <dbReference type="ARBA" id="ARBA00023015"/>
    </source>
</evidence>
<dbReference type="InterPro" id="IPR003018">
    <property type="entry name" value="GAF"/>
</dbReference>
<protein>
    <submittedName>
        <fullName evidence="5">GAF domain-containing protein</fullName>
    </submittedName>
</protein>
<dbReference type="Gene3D" id="1.10.10.10">
    <property type="entry name" value="Winged helix-like DNA-binding domain superfamily/Winged helix DNA-binding domain"/>
    <property type="match status" value="1"/>
</dbReference>
<accession>A0A7Y7IER2</accession>
<organism evidence="5 6">
    <name type="scientific">Arthrobacter wenxiniae</name>
    <dbReference type="NCBI Taxonomy" id="2713570"/>
    <lineage>
        <taxon>Bacteria</taxon>
        <taxon>Bacillati</taxon>
        <taxon>Actinomycetota</taxon>
        <taxon>Actinomycetes</taxon>
        <taxon>Micrococcales</taxon>
        <taxon>Micrococcaceae</taxon>
        <taxon>Arthrobacter</taxon>
    </lineage>
</organism>
<proteinExistence type="predicted"/>
<dbReference type="SUPFAM" id="SSF46894">
    <property type="entry name" value="C-terminal effector domain of the bipartite response regulators"/>
    <property type="match status" value="1"/>
</dbReference>